<protein>
    <submittedName>
        <fullName evidence="1">DUF2948 family protein</fullName>
    </submittedName>
</protein>
<dbReference type="AlphaFoldDB" id="A0A418WGI2"/>
<reference evidence="1 2" key="1">
    <citation type="submission" date="2018-09" db="EMBL/GenBank/DDBJ databases">
        <authorList>
            <person name="Zhu H."/>
        </authorList>
    </citation>
    <scope>NUCLEOTIDE SEQUENCE [LARGE SCALE GENOMIC DNA]</scope>
    <source>
        <strain evidence="1 2">K1W22B-8</strain>
    </source>
</reference>
<sequence>MTTPPAKLNLGFADAEDLSVVAAVLQDAVVKAADLAYLGGMKRFVLVANRFCWEGGEMPPLRRRAGVHFDTVRSVKLRGVDRNAVEQVLELLTIETQEYENGVLIDLIFAGEAQIRLDAEVVDGGLKDLTEAWPTARAPRHALDGKEP</sequence>
<dbReference type="OrthoDB" id="7352754at2"/>
<organism evidence="1 2">
    <name type="scientific">Oleomonas cavernae</name>
    <dbReference type="NCBI Taxonomy" id="2320859"/>
    <lineage>
        <taxon>Bacteria</taxon>
        <taxon>Pseudomonadati</taxon>
        <taxon>Pseudomonadota</taxon>
        <taxon>Alphaproteobacteria</taxon>
        <taxon>Acetobacterales</taxon>
        <taxon>Acetobacteraceae</taxon>
        <taxon>Oleomonas</taxon>
    </lineage>
</organism>
<evidence type="ECO:0000313" key="2">
    <source>
        <dbReference type="Proteomes" id="UP000284605"/>
    </source>
</evidence>
<keyword evidence="2" id="KW-1185">Reference proteome</keyword>
<dbReference type="RefSeq" id="WP_119780413.1">
    <property type="nucleotide sequence ID" value="NZ_QYUK01000011.1"/>
</dbReference>
<proteinExistence type="predicted"/>
<name>A0A418WGI2_9PROT</name>
<dbReference type="EMBL" id="QYUK01000011">
    <property type="protein sequence ID" value="RJF89136.1"/>
    <property type="molecule type" value="Genomic_DNA"/>
</dbReference>
<comment type="caution">
    <text evidence="1">The sequence shown here is derived from an EMBL/GenBank/DDBJ whole genome shotgun (WGS) entry which is preliminary data.</text>
</comment>
<dbReference type="Pfam" id="PF11164">
    <property type="entry name" value="DUF2948"/>
    <property type="match status" value="1"/>
</dbReference>
<gene>
    <name evidence="1" type="ORF">D3874_20935</name>
</gene>
<evidence type="ECO:0000313" key="1">
    <source>
        <dbReference type="EMBL" id="RJF89136.1"/>
    </source>
</evidence>
<dbReference type="Proteomes" id="UP000284605">
    <property type="component" value="Unassembled WGS sequence"/>
</dbReference>
<accession>A0A418WGI2</accession>
<dbReference type="InterPro" id="IPR021335">
    <property type="entry name" value="DUF2948"/>
</dbReference>